<dbReference type="GO" id="GO:0043937">
    <property type="term" value="P:regulation of sporulation"/>
    <property type="evidence" value="ECO:0007669"/>
    <property type="project" value="InterPro"/>
</dbReference>
<dbReference type="PANTHER" id="PTHR41263:SF1">
    <property type="entry name" value="ASPARTYL-PHOSPHATE PHOSPHATASE YISI"/>
    <property type="match status" value="1"/>
</dbReference>
<dbReference type="EMBL" id="MSDU01000013">
    <property type="protein sequence ID" value="OLN22920.1"/>
    <property type="molecule type" value="Genomic_DNA"/>
</dbReference>
<accession>A0A1Q8Q6G1</accession>
<dbReference type="RefSeq" id="WP_075398049.1">
    <property type="nucleotide sequence ID" value="NZ_MSDU01000013.1"/>
</dbReference>
<dbReference type="InterPro" id="IPR037208">
    <property type="entry name" value="Spo0E-like_sf"/>
</dbReference>
<comment type="caution">
    <text evidence="1">The sequence shown here is derived from an EMBL/GenBank/DDBJ whole genome shotgun (WGS) entry which is preliminary data.</text>
</comment>
<dbReference type="STRING" id="1714264.BTO30_07180"/>
<gene>
    <name evidence="1" type="ORF">BTO30_07180</name>
</gene>
<dbReference type="AlphaFoldDB" id="A0A1Q8Q6G1"/>
<evidence type="ECO:0000313" key="1">
    <source>
        <dbReference type="EMBL" id="OLN22920.1"/>
    </source>
</evidence>
<dbReference type="GO" id="GO:0046983">
    <property type="term" value="F:protein dimerization activity"/>
    <property type="evidence" value="ECO:0007669"/>
    <property type="project" value="InterPro"/>
</dbReference>
<dbReference type="InterPro" id="IPR036638">
    <property type="entry name" value="HLH_DNA-bd_sf"/>
</dbReference>
<dbReference type="Proteomes" id="UP000185568">
    <property type="component" value="Unassembled WGS sequence"/>
</dbReference>
<reference evidence="1 2" key="1">
    <citation type="submission" date="2016-12" db="EMBL/GenBank/DDBJ databases">
        <title>Domibacillus antri genome sequencing.</title>
        <authorList>
            <person name="Verma A."/>
            <person name="Krishnamurthi S."/>
        </authorList>
    </citation>
    <scope>NUCLEOTIDE SEQUENCE [LARGE SCALE GENOMIC DNA]</scope>
    <source>
        <strain evidence="1 2">XD80</strain>
    </source>
</reference>
<dbReference type="InterPro" id="IPR053028">
    <property type="entry name" value="Spo0E-like_phosphatase"/>
</dbReference>
<dbReference type="InterPro" id="IPR018540">
    <property type="entry name" value="Spo0E-like"/>
</dbReference>
<evidence type="ECO:0000313" key="2">
    <source>
        <dbReference type="Proteomes" id="UP000185568"/>
    </source>
</evidence>
<protein>
    <submittedName>
        <fullName evidence="1">Spo0A-P phosphatase</fullName>
    </submittedName>
</protein>
<dbReference type="Pfam" id="PF09388">
    <property type="entry name" value="SpoOE-like"/>
    <property type="match status" value="1"/>
</dbReference>
<dbReference type="PANTHER" id="PTHR41263">
    <property type="entry name" value="ASPARTYL-PHOSPHATE PHOSPHATASE YISI"/>
    <property type="match status" value="1"/>
</dbReference>
<proteinExistence type="predicted"/>
<keyword evidence="2" id="KW-1185">Reference proteome</keyword>
<sequence length="59" mass="6954">MEKEILLSAIEQKRTELLSIAFDNGLNSPLAIEYSQDLDRLLNLYEELHIQKHKKMQIK</sequence>
<name>A0A1Q8Q6G1_9BACI</name>
<dbReference type="OrthoDB" id="2972613at2"/>
<organism evidence="1 2">
    <name type="scientific">Domibacillus antri</name>
    <dbReference type="NCBI Taxonomy" id="1714264"/>
    <lineage>
        <taxon>Bacteria</taxon>
        <taxon>Bacillati</taxon>
        <taxon>Bacillota</taxon>
        <taxon>Bacilli</taxon>
        <taxon>Bacillales</taxon>
        <taxon>Bacillaceae</taxon>
        <taxon>Domibacillus</taxon>
    </lineage>
</organism>
<dbReference type="SUPFAM" id="SSF140500">
    <property type="entry name" value="BAS1536-like"/>
    <property type="match status" value="1"/>
</dbReference>
<dbReference type="Gene3D" id="4.10.280.10">
    <property type="entry name" value="Helix-loop-helix DNA-binding domain"/>
    <property type="match status" value="1"/>
</dbReference>